<evidence type="ECO:0008006" key="4">
    <source>
        <dbReference type="Google" id="ProtNLM"/>
    </source>
</evidence>
<evidence type="ECO:0000313" key="3">
    <source>
        <dbReference type="Proteomes" id="UP000203229"/>
    </source>
</evidence>
<gene>
    <name evidence="2" type="ORF">SCORR_v1c06950</name>
</gene>
<reference evidence="2 3" key="1">
    <citation type="submission" date="2017-07" db="EMBL/GenBank/DDBJ databases">
        <title>Complete genome sequence of Spiroplasma corruscae EC-1 (DSM 19793).</title>
        <authorList>
            <person name="Tsai Y.-M."/>
            <person name="Lo W.-S."/>
            <person name="Kuo C.-H."/>
        </authorList>
    </citation>
    <scope>NUCLEOTIDE SEQUENCE [LARGE SCALE GENOMIC DNA]</scope>
    <source>
        <strain evidence="2 3">EC-1</strain>
    </source>
</reference>
<feature type="transmembrane region" description="Helical" evidence="1">
    <location>
        <begin position="39"/>
        <end position="60"/>
    </location>
</feature>
<proteinExistence type="predicted"/>
<evidence type="ECO:0000256" key="1">
    <source>
        <dbReference type="SAM" id="Phobius"/>
    </source>
</evidence>
<keyword evidence="1" id="KW-0472">Membrane</keyword>
<feature type="transmembrane region" description="Helical" evidence="1">
    <location>
        <begin position="128"/>
        <end position="150"/>
    </location>
</feature>
<dbReference type="EMBL" id="CP022535">
    <property type="protein sequence ID" value="ASP28467.1"/>
    <property type="molecule type" value="Genomic_DNA"/>
</dbReference>
<keyword evidence="1" id="KW-1133">Transmembrane helix</keyword>
<organism evidence="2 3">
    <name type="scientific">Spiroplasma corruscae</name>
    <dbReference type="NCBI Taxonomy" id="216934"/>
    <lineage>
        <taxon>Bacteria</taxon>
        <taxon>Bacillati</taxon>
        <taxon>Mycoplasmatota</taxon>
        <taxon>Mollicutes</taxon>
        <taxon>Entomoplasmatales</taxon>
        <taxon>Spiroplasmataceae</taxon>
        <taxon>Spiroplasma</taxon>
    </lineage>
</organism>
<dbReference type="AlphaFoldDB" id="A0A222EPL7"/>
<feature type="transmembrane region" description="Helical" evidence="1">
    <location>
        <begin position="72"/>
        <end position="93"/>
    </location>
</feature>
<dbReference type="Proteomes" id="UP000203229">
    <property type="component" value="Chromosome"/>
</dbReference>
<accession>A0A222EPL7</accession>
<dbReference type="RefSeq" id="WP_094049232.1">
    <property type="nucleotide sequence ID" value="NZ_CP022535.1"/>
</dbReference>
<sequence>MKKNDLSLKQLITAKEIIIPGFLIFIVFNLLIFLLDNIYLSKLTTYLDLIILISSFVIAIRKINFKERKINLLIINLLIFTIIVFTISLIIGIKIKNIINLSNQFKVTELKNYIKNNKLYFKSIKNNFILNNFALSVIFLIFNFFALYINSYKIIVTWLHKIYLINLFILNIIWKKLILLLTLFLFSTENICKKTITVIYKTLFKTYKILFKNKVAFNLIRLNTYNKWSVTP</sequence>
<feature type="transmembrane region" description="Helical" evidence="1">
    <location>
        <begin position="12"/>
        <end position="33"/>
    </location>
</feature>
<dbReference type="KEGG" id="scou:SCORR_v1c06950"/>
<keyword evidence="3" id="KW-1185">Reference proteome</keyword>
<protein>
    <recommendedName>
        <fullName evidence="4">Transmembrane protein</fullName>
    </recommendedName>
</protein>
<evidence type="ECO:0000313" key="2">
    <source>
        <dbReference type="EMBL" id="ASP28467.1"/>
    </source>
</evidence>
<keyword evidence="1" id="KW-0812">Transmembrane</keyword>
<feature type="transmembrane region" description="Helical" evidence="1">
    <location>
        <begin position="162"/>
        <end position="186"/>
    </location>
</feature>
<name>A0A222EPL7_9MOLU</name>